<evidence type="ECO:0000313" key="1">
    <source>
        <dbReference type="EMBL" id="EAR11336.1"/>
    </source>
</evidence>
<keyword evidence="2" id="KW-1185">Reference proteome</keyword>
<accession>A4B9N5</accession>
<protein>
    <submittedName>
        <fullName evidence="1">Uncharacterized protein</fullName>
    </submittedName>
</protein>
<evidence type="ECO:0000313" key="2">
    <source>
        <dbReference type="Proteomes" id="UP000005953"/>
    </source>
</evidence>
<comment type="caution">
    <text evidence="1">The sequence shown here is derived from an EMBL/GenBank/DDBJ whole genome shotgun (WGS) entry which is preliminary data.</text>
</comment>
<proteinExistence type="predicted"/>
<name>A4B9N5_9GAMM</name>
<dbReference type="OrthoDB" id="9806181at2"/>
<dbReference type="Proteomes" id="UP000005953">
    <property type="component" value="Unassembled WGS sequence"/>
</dbReference>
<dbReference type="AlphaFoldDB" id="A4B9N5"/>
<dbReference type="HOGENOM" id="CLU_155720_0_0_6"/>
<dbReference type="EMBL" id="AAOE01000001">
    <property type="protein sequence ID" value="EAR11336.1"/>
    <property type="molecule type" value="Genomic_DNA"/>
</dbReference>
<dbReference type="STRING" id="314283.MED297_20652"/>
<organism evidence="1 2">
    <name type="scientific">Reinekea blandensis MED297</name>
    <dbReference type="NCBI Taxonomy" id="314283"/>
    <lineage>
        <taxon>Bacteria</taxon>
        <taxon>Pseudomonadati</taxon>
        <taxon>Pseudomonadota</taxon>
        <taxon>Gammaproteobacteria</taxon>
        <taxon>Oceanospirillales</taxon>
        <taxon>Saccharospirillaceae</taxon>
        <taxon>Reinekea</taxon>
    </lineage>
</organism>
<gene>
    <name evidence="1" type="ORF">MED297_20652</name>
</gene>
<sequence length="99" mass="11380">MKVSQVFDPKPEQWGLRGDPYLWDELKEKLENVELPESEHELKTLIETEIERSLANPITYEGKITIDRFKHGGMSSGGISLSFWKETGIPLLISRCFKS</sequence>
<reference evidence="1 2" key="1">
    <citation type="submission" date="2006-02" db="EMBL/GenBank/DDBJ databases">
        <authorList>
            <person name="Pinhassi J."/>
            <person name="Pedros-Alio C."/>
            <person name="Ferriera S."/>
            <person name="Johnson J."/>
            <person name="Kravitz S."/>
            <person name="Halpern A."/>
            <person name="Remington K."/>
            <person name="Beeson K."/>
            <person name="Tran B."/>
            <person name="Rogers Y.-H."/>
            <person name="Friedman R."/>
            <person name="Venter J.C."/>
        </authorList>
    </citation>
    <scope>NUCLEOTIDE SEQUENCE [LARGE SCALE GENOMIC DNA]</scope>
    <source>
        <strain evidence="1 2">MED297</strain>
    </source>
</reference>
<dbReference type="RefSeq" id="WP_008044923.1">
    <property type="nucleotide sequence ID" value="NZ_CH724151.1"/>
</dbReference>